<dbReference type="GO" id="GO:0016485">
    <property type="term" value="P:protein processing"/>
    <property type="evidence" value="ECO:0007669"/>
    <property type="project" value="TreeGrafter"/>
</dbReference>
<dbReference type="PANTHER" id="PTHR11733">
    <property type="entry name" value="ZINC METALLOPROTEASE FAMILY M13 NEPRILYSIN-RELATED"/>
    <property type="match status" value="1"/>
</dbReference>
<organism evidence="2 3">
    <name type="scientific">Haemaphysalis longicornis</name>
    <name type="common">Bush tick</name>
    <dbReference type="NCBI Taxonomy" id="44386"/>
    <lineage>
        <taxon>Eukaryota</taxon>
        <taxon>Metazoa</taxon>
        <taxon>Ecdysozoa</taxon>
        <taxon>Arthropoda</taxon>
        <taxon>Chelicerata</taxon>
        <taxon>Arachnida</taxon>
        <taxon>Acari</taxon>
        <taxon>Parasitiformes</taxon>
        <taxon>Ixodida</taxon>
        <taxon>Ixodoidea</taxon>
        <taxon>Ixodidae</taxon>
        <taxon>Haemaphysalinae</taxon>
        <taxon>Haemaphysalis</taxon>
    </lineage>
</organism>
<comment type="caution">
    <text evidence="2">The sequence shown here is derived from an EMBL/GenBank/DDBJ whole genome shotgun (WGS) entry which is preliminary data.</text>
</comment>
<sequence length="587" mass="65526">MSSVLESWIGSYEQLLLKGAQAAPVAGVARRMYNLCISQSSASIAALREIMETLGIPWPDPPNGDTSPLRVVLESAYRFQIHLWFDIRLMPRSTSLGARLPFIHLRPSDHIITSFQEHQTVLASGAYTKYWRQFYGVFRDSKSATIPPEEFIDSTRVVQTFVFQTLFNVTTGTAAEGPKRIPVSSLGVYTGKLSSEEWKKELTNAFPMVDISDEDLVSVSDVSILRSIGAIFNSFSSTQILYQVGWQVAQMYGPLADFNLMIAKYGDSTEAQSTLPAVCAKEVDGAFRGLAATLVRTPEAEFKLRGVLKNILETTASMITEATWLHKWMKDIAVSKLWSMRIVLWQTFGLFKNTLVNDIYKNYTDNATSMFEFMLLSSAALHALRNAVPQGTVDILMFPDTVSLPLFIYDRALNELSVRASAIQPPLYSGTGTKVMTYAGLGFLFTQHLFYALDELGRQVLPNRTIDEGKNGTCFSSAFTAALEKTFPCLQTMPDEHFSNHLALKVTFAALQKDVSEEEELPVDPLFTDEEIFYMGICYLMCHLPGALDFLFTDCNKALSNFPPFAKSYGCKIGSKMNPENKCTFFD</sequence>
<gene>
    <name evidence="2" type="ORF">HPB48_006087</name>
</gene>
<dbReference type="PROSITE" id="PS51885">
    <property type="entry name" value="NEPRILYSIN"/>
    <property type="match status" value="1"/>
</dbReference>
<dbReference type="GO" id="GO:0004222">
    <property type="term" value="F:metalloendopeptidase activity"/>
    <property type="evidence" value="ECO:0007669"/>
    <property type="project" value="InterPro"/>
</dbReference>
<dbReference type="InterPro" id="IPR018497">
    <property type="entry name" value="Peptidase_M13_C"/>
</dbReference>
<dbReference type="AlphaFoldDB" id="A0A9J6GSF2"/>
<dbReference type="VEuPathDB" id="VectorBase:HLOH_042262"/>
<reference evidence="2 3" key="1">
    <citation type="journal article" date="2020" name="Cell">
        <title>Large-Scale Comparative Analyses of Tick Genomes Elucidate Their Genetic Diversity and Vector Capacities.</title>
        <authorList>
            <consortium name="Tick Genome and Microbiome Consortium (TIGMIC)"/>
            <person name="Jia N."/>
            <person name="Wang J."/>
            <person name="Shi W."/>
            <person name="Du L."/>
            <person name="Sun Y."/>
            <person name="Zhan W."/>
            <person name="Jiang J.F."/>
            <person name="Wang Q."/>
            <person name="Zhang B."/>
            <person name="Ji P."/>
            <person name="Bell-Sakyi L."/>
            <person name="Cui X.M."/>
            <person name="Yuan T.T."/>
            <person name="Jiang B.G."/>
            <person name="Yang W.F."/>
            <person name="Lam T.T."/>
            <person name="Chang Q.C."/>
            <person name="Ding S.J."/>
            <person name="Wang X.J."/>
            <person name="Zhu J.G."/>
            <person name="Ruan X.D."/>
            <person name="Zhao L."/>
            <person name="Wei J.T."/>
            <person name="Ye R.Z."/>
            <person name="Que T.C."/>
            <person name="Du C.H."/>
            <person name="Zhou Y.H."/>
            <person name="Cheng J.X."/>
            <person name="Dai P.F."/>
            <person name="Guo W.B."/>
            <person name="Han X.H."/>
            <person name="Huang E.J."/>
            <person name="Li L.F."/>
            <person name="Wei W."/>
            <person name="Gao Y.C."/>
            <person name="Liu J.Z."/>
            <person name="Shao H.Z."/>
            <person name="Wang X."/>
            <person name="Wang C.C."/>
            <person name="Yang T.C."/>
            <person name="Huo Q.B."/>
            <person name="Li W."/>
            <person name="Chen H.Y."/>
            <person name="Chen S.E."/>
            <person name="Zhou L.G."/>
            <person name="Ni X.B."/>
            <person name="Tian J.H."/>
            <person name="Sheng Y."/>
            <person name="Liu T."/>
            <person name="Pan Y.S."/>
            <person name="Xia L.Y."/>
            <person name="Li J."/>
            <person name="Zhao F."/>
            <person name="Cao W.C."/>
        </authorList>
    </citation>
    <scope>NUCLEOTIDE SEQUENCE [LARGE SCALE GENOMIC DNA]</scope>
    <source>
        <strain evidence="2">HaeL-2018</strain>
    </source>
</reference>
<dbReference type="InterPro" id="IPR000718">
    <property type="entry name" value="Peptidase_M13"/>
</dbReference>
<protein>
    <recommendedName>
        <fullName evidence="1">Peptidase M13 C-terminal domain-containing protein</fullName>
    </recommendedName>
</protein>
<dbReference type="GO" id="GO:0005886">
    <property type="term" value="C:plasma membrane"/>
    <property type="evidence" value="ECO:0007669"/>
    <property type="project" value="TreeGrafter"/>
</dbReference>
<dbReference type="Pfam" id="PF01431">
    <property type="entry name" value="Peptidase_M13"/>
    <property type="match status" value="1"/>
</dbReference>
<keyword evidence="3" id="KW-1185">Reference proteome</keyword>
<evidence type="ECO:0000313" key="3">
    <source>
        <dbReference type="Proteomes" id="UP000821853"/>
    </source>
</evidence>
<dbReference type="InterPro" id="IPR042089">
    <property type="entry name" value="Peptidase_M13_dom_2"/>
</dbReference>
<dbReference type="SUPFAM" id="SSF55486">
    <property type="entry name" value="Metalloproteases ('zincins'), catalytic domain"/>
    <property type="match status" value="1"/>
</dbReference>
<name>A0A9J6GSF2_HAELO</name>
<evidence type="ECO:0000259" key="1">
    <source>
        <dbReference type="Pfam" id="PF01431"/>
    </source>
</evidence>
<proteinExistence type="predicted"/>
<dbReference type="PANTHER" id="PTHR11733:SF241">
    <property type="entry name" value="GH26575P-RELATED"/>
    <property type="match status" value="1"/>
</dbReference>
<feature type="domain" description="Peptidase M13 C-terminal" evidence="1">
    <location>
        <begin position="409"/>
        <end position="584"/>
    </location>
</feature>
<dbReference type="Proteomes" id="UP000821853">
    <property type="component" value="Unassembled WGS sequence"/>
</dbReference>
<dbReference type="EMBL" id="JABSTR010000008">
    <property type="protein sequence ID" value="KAH9378370.1"/>
    <property type="molecule type" value="Genomic_DNA"/>
</dbReference>
<dbReference type="Gene3D" id="1.10.1380.10">
    <property type="entry name" value="Neutral endopeptidase , domain2"/>
    <property type="match status" value="1"/>
</dbReference>
<dbReference type="Gene3D" id="3.40.390.10">
    <property type="entry name" value="Collagenase (Catalytic Domain)"/>
    <property type="match status" value="1"/>
</dbReference>
<accession>A0A9J6GSF2</accession>
<evidence type="ECO:0000313" key="2">
    <source>
        <dbReference type="EMBL" id="KAH9378370.1"/>
    </source>
</evidence>
<dbReference type="OrthoDB" id="6503451at2759"/>
<dbReference type="OMA" id="GSRMYPS"/>
<dbReference type="InterPro" id="IPR024079">
    <property type="entry name" value="MetalloPept_cat_dom_sf"/>
</dbReference>